<gene>
    <name evidence="2" type="ORF">ISF_09021</name>
</gene>
<dbReference type="STRING" id="1081104.A0A167LGN3"/>
<evidence type="ECO:0000313" key="3">
    <source>
        <dbReference type="Proteomes" id="UP000076744"/>
    </source>
</evidence>
<dbReference type="RefSeq" id="XP_018700149.1">
    <property type="nucleotide sequence ID" value="XM_018852624.1"/>
</dbReference>
<accession>A0A167LGN3</accession>
<dbReference type="EMBL" id="AZHB01000040">
    <property type="protein sequence ID" value="OAA53067.1"/>
    <property type="molecule type" value="Genomic_DNA"/>
</dbReference>
<reference evidence="2 3" key="1">
    <citation type="journal article" date="2016" name="Genome Biol. Evol.">
        <title>Divergent and convergent evolution of fungal pathogenicity.</title>
        <authorList>
            <person name="Shang Y."/>
            <person name="Xiao G."/>
            <person name="Zheng P."/>
            <person name="Cen K."/>
            <person name="Zhan S."/>
            <person name="Wang C."/>
        </authorList>
    </citation>
    <scope>NUCLEOTIDE SEQUENCE [LARGE SCALE GENOMIC DNA]</scope>
    <source>
        <strain evidence="2 3">ARSEF 2679</strain>
    </source>
</reference>
<dbReference type="GeneID" id="30025313"/>
<feature type="domain" description="DUF7730" evidence="1">
    <location>
        <begin position="46"/>
        <end position="268"/>
    </location>
</feature>
<proteinExistence type="predicted"/>
<protein>
    <recommendedName>
        <fullName evidence="1">DUF7730 domain-containing protein</fullName>
    </recommendedName>
</protein>
<dbReference type="PANTHER" id="PTHR38790">
    <property type="entry name" value="2EXR DOMAIN-CONTAINING PROTEIN-RELATED"/>
    <property type="match status" value="1"/>
</dbReference>
<comment type="caution">
    <text evidence="2">The sequence shown here is derived from an EMBL/GenBank/DDBJ whole genome shotgun (WGS) entry which is preliminary data.</text>
</comment>
<dbReference type="Pfam" id="PF24864">
    <property type="entry name" value="DUF7730"/>
    <property type="match status" value="1"/>
</dbReference>
<evidence type="ECO:0000259" key="1">
    <source>
        <dbReference type="Pfam" id="PF24864"/>
    </source>
</evidence>
<dbReference type="OrthoDB" id="10249045at2759"/>
<sequence length="273" mass="31176">MTAFDLVDNEIMPRNLQLRDLCSRARKRMLFLPPRPIPIPPRRANPQDASPLLRLPPELRLAVWHACFPTQVLHILSTEDGTIRVELCAALADTSDFQGSTHPHDCGATRWGHAHLSLLYTCRRIYSECIDLLYRRTVFDFSRSPRALTRMPGWLPAAHRARIAHVSVGLQFFRPLYLKAKKNTGQREKLWVDVWRALAALEGLEWLHFEMSLGFNYPVLVAEWKGLEASILALVRPVTRPSHFELILPFPADAATEDATLPCTITRRLRPPP</sequence>
<dbReference type="Proteomes" id="UP000076744">
    <property type="component" value="Unassembled WGS sequence"/>
</dbReference>
<organism evidence="2 3">
    <name type="scientific">Cordyceps fumosorosea (strain ARSEF 2679)</name>
    <name type="common">Isaria fumosorosea</name>
    <dbReference type="NCBI Taxonomy" id="1081104"/>
    <lineage>
        <taxon>Eukaryota</taxon>
        <taxon>Fungi</taxon>
        <taxon>Dikarya</taxon>
        <taxon>Ascomycota</taxon>
        <taxon>Pezizomycotina</taxon>
        <taxon>Sordariomycetes</taxon>
        <taxon>Hypocreomycetidae</taxon>
        <taxon>Hypocreales</taxon>
        <taxon>Cordycipitaceae</taxon>
        <taxon>Cordyceps</taxon>
    </lineage>
</organism>
<dbReference type="AlphaFoldDB" id="A0A167LGN3"/>
<keyword evidence="3" id="KW-1185">Reference proteome</keyword>
<name>A0A167LGN3_CORFA</name>
<evidence type="ECO:0000313" key="2">
    <source>
        <dbReference type="EMBL" id="OAA53067.1"/>
    </source>
</evidence>
<dbReference type="InterPro" id="IPR056632">
    <property type="entry name" value="DUF7730"/>
</dbReference>